<evidence type="ECO:0000256" key="1">
    <source>
        <dbReference type="ARBA" id="ARBA00008421"/>
    </source>
</evidence>
<protein>
    <recommendedName>
        <fullName evidence="4">TEA domain-containing protein</fullName>
    </recommendedName>
</protein>
<evidence type="ECO:0000313" key="5">
    <source>
        <dbReference type="EMBL" id="KAJ7610430.1"/>
    </source>
</evidence>
<accession>A0AAD7F9F6</accession>
<organism evidence="5 6">
    <name type="scientific">Roridomyces roridus</name>
    <dbReference type="NCBI Taxonomy" id="1738132"/>
    <lineage>
        <taxon>Eukaryota</taxon>
        <taxon>Fungi</taxon>
        <taxon>Dikarya</taxon>
        <taxon>Basidiomycota</taxon>
        <taxon>Agaricomycotina</taxon>
        <taxon>Agaricomycetes</taxon>
        <taxon>Agaricomycetidae</taxon>
        <taxon>Agaricales</taxon>
        <taxon>Marasmiineae</taxon>
        <taxon>Mycenaceae</taxon>
        <taxon>Roridomyces</taxon>
    </lineage>
</organism>
<gene>
    <name evidence="5" type="ORF">FB45DRAFT_761403</name>
</gene>
<dbReference type="EMBL" id="JARKIF010000035">
    <property type="protein sequence ID" value="KAJ7610430.1"/>
    <property type="molecule type" value="Genomic_DNA"/>
</dbReference>
<evidence type="ECO:0000259" key="4">
    <source>
        <dbReference type="PROSITE" id="PS51088"/>
    </source>
</evidence>
<dbReference type="Proteomes" id="UP001221142">
    <property type="component" value="Unassembled WGS sequence"/>
</dbReference>
<proteinExistence type="inferred from homology"/>
<dbReference type="PROSITE" id="PS51088">
    <property type="entry name" value="TEA_2"/>
    <property type="match status" value="1"/>
</dbReference>
<sequence>GMQQYQPTASKDTVMLGRFPRRNQFVAEYIWKKTGQKRTPKQVGSRIQQLRESYKGQECM</sequence>
<keyword evidence="6" id="KW-1185">Reference proteome</keyword>
<reference evidence="5" key="1">
    <citation type="submission" date="2023-03" db="EMBL/GenBank/DDBJ databases">
        <title>Massive genome expansion in bonnet fungi (Mycena s.s.) driven by repeated elements and novel gene families across ecological guilds.</title>
        <authorList>
            <consortium name="Lawrence Berkeley National Laboratory"/>
            <person name="Harder C.B."/>
            <person name="Miyauchi S."/>
            <person name="Viragh M."/>
            <person name="Kuo A."/>
            <person name="Thoen E."/>
            <person name="Andreopoulos B."/>
            <person name="Lu D."/>
            <person name="Skrede I."/>
            <person name="Drula E."/>
            <person name="Henrissat B."/>
            <person name="Morin E."/>
            <person name="Kohler A."/>
            <person name="Barry K."/>
            <person name="LaButti K."/>
            <person name="Morin E."/>
            <person name="Salamov A."/>
            <person name="Lipzen A."/>
            <person name="Mereny Z."/>
            <person name="Hegedus B."/>
            <person name="Baldrian P."/>
            <person name="Stursova M."/>
            <person name="Weitz H."/>
            <person name="Taylor A."/>
            <person name="Grigoriev I.V."/>
            <person name="Nagy L.G."/>
            <person name="Martin F."/>
            <person name="Kauserud H."/>
        </authorList>
    </citation>
    <scope>NUCLEOTIDE SEQUENCE</scope>
    <source>
        <strain evidence="5">9284</strain>
    </source>
</reference>
<dbReference type="Pfam" id="PF01285">
    <property type="entry name" value="TEA"/>
    <property type="match status" value="1"/>
</dbReference>
<dbReference type="InterPro" id="IPR000818">
    <property type="entry name" value="TEA/ATTS_dom"/>
</dbReference>
<evidence type="ECO:0000256" key="3">
    <source>
        <dbReference type="SAM" id="MobiDB-lite"/>
    </source>
</evidence>
<feature type="domain" description="TEA" evidence="4">
    <location>
        <begin position="1"/>
        <end position="57"/>
    </location>
</feature>
<feature type="DNA-binding region" description="TEA" evidence="2">
    <location>
        <begin position="1"/>
        <end position="57"/>
    </location>
</feature>
<dbReference type="InterPro" id="IPR038096">
    <property type="entry name" value="TEA/ATTS_sf"/>
</dbReference>
<name>A0AAD7F9F6_9AGAR</name>
<feature type="non-terminal residue" evidence="5">
    <location>
        <position position="1"/>
    </location>
</feature>
<dbReference type="AlphaFoldDB" id="A0AAD7F9F6"/>
<comment type="caution">
    <text evidence="5">The sequence shown here is derived from an EMBL/GenBank/DDBJ whole genome shotgun (WGS) entry which is preliminary data.</text>
</comment>
<feature type="region of interest" description="Disordered" evidence="3">
    <location>
        <begin position="40"/>
        <end position="60"/>
    </location>
</feature>
<comment type="similarity">
    <text evidence="1">Belongs to the TEC1 family.</text>
</comment>
<dbReference type="GO" id="GO:0003700">
    <property type="term" value="F:DNA-binding transcription factor activity"/>
    <property type="evidence" value="ECO:0007669"/>
    <property type="project" value="InterPro"/>
</dbReference>
<dbReference type="Gene3D" id="6.10.20.40">
    <property type="entry name" value="TEA/ATTS domain"/>
    <property type="match status" value="1"/>
</dbReference>
<evidence type="ECO:0000256" key="2">
    <source>
        <dbReference type="PROSITE-ProRule" id="PRU00505"/>
    </source>
</evidence>
<evidence type="ECO:0000313" key="6">
    <source>
        <dbReference type="Proteomes" id="UP001221142"/>
    </source>
</evidence>